<proteinExistence type="predicted"/>
<accession>A0A1H7E6L7</accession>
<dbReference type="AlphaFoldDB" id="A0A1H7E6L7"/>
<organism evidence="1 2">
    <name type="scientific">Paraburkholderia diazotrophica</name>
    <dbReference type="NCBI Taxonomy" id="667676"/>
    <lineage>
        <taxon>Bacteria</taxon>
        <taxon>Pseudomonadati</taxon>
        <taxon>Pseudomonadota</taxon>
        <taxon>Betaproteobacteria</taxon>
        <taxon>Burkholderiales</taxon>
        <taxon>Burkholderiaceae</taxon>
        <taxon>Paraburkholderia</taxon>
    </lineage>
</organism>
<dbReference type="Proteomes" id="UP000198866">
    <property type="component" value="Unassembled WGS sequence"/>
</dbReference>
<evidence type="ECO:0000313" key="2">
    <source>
        <dbReference type="Proteomes" id="UP000198866"/>
    </source>
</evidence>
<sequence>MALQTRRTEEVSDRTDSDWARGLVACRWRKRPLACSRVESRGQRCKPERHPASSYVRESVLSRQRRGLRSRVQKTAENDTCERDAETVRDYPELEINIFGSAKIKNHSLFFQRIPRFFRNKFPYRLRNIVVDGNKKAGRTSGHKRNNTGAVSNTTSRVKIARYEYIGPRFRSTQHTNRGAVLFKGQCPFRTFLFSCVRLTAAAIPLSQRFTRKQFTAVPPHAIRTGSRSGCGMRMRMLRIATSNKTD</sequence>
<dbReference type="EMBL" id="FNYE01000045">
    <property type="protein sequence ID" value="SEK09559.1"/>
    <property type="molecule type" value="Genomic_DNA"/>
</dbReference>
<gene>
    <name evidence="1" type="ORF">SAMN05192539_10452</name>
</gene>
<keyword evidence="2" id="KW-1185">Reference proteome</keyword>
<protein>
    <submittedName>
        <fullName evidence="1">Uncharacterized protein</fullName>
    </submittedName>
</protein>
<dbReference type="STRING" id="667676.SAMN05192539_10452"/>
<evidence type="ECO:0000313" key="1">
    <source>
        <dbReference type="EMBL" id="SEK09559.1"/>
    </source>
</evidence>
<reference evidence="2" key="1">
    <citation type="submission" date="2016-10" db="EMBL/GenBank/DDBJ databases">
        <authorList>
            <person name="Varghese N."/>
            <person name="Submissions S."/>
        </authorList>
    </citation>
    <scope>NUCLEOTIDE SEQUENCE [LARGE SCALE GENOMIC DNA]</scope>
    <source>
        <strain evidence="2">LMG 26031</strain>
    </source>
</reference>
<name>A0A1H7E6L7_9BURK</name>